<accession>A0A8H8D8H5</accession>
<comment type="caution">
    <text evidence="1">The sequence shown here is derived from an EMBL/GenBank/DDBJ whole genome shotgun (WGS) entry which is preliminary data.</text>
</comment>
<organism evidence="1 2">
    <name type="scientific">Ajellomyces capsulatus</name>
    <name type="common">Darling's disease fungus</name>
    <name type="synonym">Histoplasma capsulatum</name>
    <dbReference type="NCBI Taxonomy" id="5037"/>
    <lineage>
        <taxon>Eukaryota</taxon>
        <taxon>Fungi</taxon>
        <taxon>Dikarya</taxon>
        <taxon>Ascomycota</taxon>
        <taxon>Pezizomycotina</taxon>
        <taxon>Eurotiomycetes</taxon>
        <taxon>Eurotiomycetidae</taxon>
        <taxon>Onygenales</taxon>
        <taxon>Ajellomycetaceae</taxon>
        <taxon>Histoplasma</taxon>
    </lineage>
</organism>
<dbReference type="EMBL" id="JAEVHI010000001">
    <property type="protein sequence ID" value="KAG5305521.1"/>
    <property type="molecule type" value="Genomic_DNA"/>
</dbReference>
<dbReference type="AlphaFoldDB" id="A0A8H8D8H5"/>
<protein>
    <submittedName>
        <fullName evidence="1">Uncharacterized protein</fullName>
    </submittedName>
</protein>
<evidence type="ECO:0000313" key="2">
    <source>
        <dbReference type="Proteomes" id="UP000670092"/>
    </source>
</evidence>
<evidence type="ECO:0000313" key="1">
    <source>
        <dbReference type="EMBL" id="KAG5305521.1"/>
    </source>
</evidence>
<dbReference type="VEuPathDB" id="FungiDB:I7I52_04212"/>
<name>A0A8H8D8H5_AJECA</name>
<proteinExistence type="predicted"/>
<gene>
    <name evidence="1" type="ORF">I7I52_04212</name>
</gene>
<sequence>MSAVLIATQSYLNTCQQTSQCEVYPLLAILRARDLFASLAS</sequence>
<dbReference type="Proteomes" id="UP000670092">
    <property type="component" value="Unassembled WGS sequence"/>
</dbReference>
<reference evidence="1 2" key="1">
    <citation type="submission" date="2021-01" db="EMBL/GenBank/DDBJ databases">
        <title>Chromosome-level genome assembly of a human fungal pathogen reveals clustering of transcriptionally co-regulated genes.</title>
        <authorList>
            <person name="Voorhies M."/>
            <person name="Cohen S."/>
            <person name="Shea T.P."/>
            <person name="Petrus S."/>
            <person name="Munoz J.F."/>
            <person name="Poplawski S."/>
            <person name="Goldman W.E."/>
            <person name="Michael T."/>
            <person name="Cuomo C.A."/>
            <person name="Sil A."/>
            <person name="Beyhan S."/>
        </authorList>
    </citation>
    <scope>NUCLEOTIDE SEQUENCE [LARGE SCALE GENOMIC DNA]</scope>
    <source>
        <strain evidence="1 2">G184AR</strain>
    </source>
</reference>